<dbReference type="Proteomes" id="UP001153954">
    <property type="component" value="Unassembled WGS sequence"/>
</dbReference>
<keyword evidence="8 12" id="KW-0406">Ion transport</keyword>
<evidence type="ECO:0000256" key="13">
    <source>
        <dbReference type="SAM" id="Phobius"/>
    </source>
</evidence>
<dbReference type="InterPro" id="IPR001873">
    <property type="entry name" value="ENaC"/>
</dbReference>
<evidence type="ECO:0000256" key="9">
    <source>
        <dbReference type="ARBA" id="ARBA00023136"/>
    </source>
</evidence>
<gene>
    <name evidence="14" type="ORF">EEDITHA_LOCUS9932</name>
</gene>
<dbReference type="AlphaFoldDB" id="A0AAU9U4Y7"/>
<evidence type="ECO:0000256" key="6">
    <source>
        <dbReference type="ARBA" id="ARBA00022989"/>
    </source>
</evidence>
<keyword evidence="7" id="KW-0915">Sodium</keyword>
<dbReference type="Pfam" id="PF00858">
    <property type="entry name" value="ASC"/>
    <property type="match status" value="1"/>
</dbReference>
<dbReference type="GO" id="GO:0005272">
    <property type="term" value="F:sodium channel activity"/>
    <property type="evidence" value="ECO:0007669"/>
    <property type="project" value="UniProtKB-KW"/>
</dbReference>
<organism evidence="14 15">
    <name type="scientific">Euphydryas editha</name>
    <name type="common">Edith's checkerspot</name>
    <dbReference type="NCBI Taxonomy" id="104508"/>
    <lineage>
        <taxon>Eukaryota</taxon>
        <taxon>Metazoa</taxon>
        <taxon>Ecdysozoa</taxon>
        <taxon>Arthropoda</taxon>
        <taxon>Hexapoda</taxon>
        <taxon>Insecta</taxon>
        <taxon>Pterygota</taxon>
        <taxon>Neoptera</taxon>
        <taxon>Endopterygota</taxon>
        <taxon>Lepidoptera</taxon>
        <taxon>Glossata</taxon>
        <taxon>Ditrysia</taxon>
        <taxon>Papilionoidea</taxon>
        <taxon>Nymphalidae</taxon>
        <taxon>Nymphalinae</taxon>
        <taxon>Euphydryas</taxon>
    </lineage>
</organism>
<evidence type="ECO:0000256" key="5">
    <source>
        <dbReference type="ARBA" id="ARBA00022692"/>
    </source>
</evidence>
<evidence type="ECO:0000256" key="7">
    <source>
        <dbReference type="ARBA" id="ARBA00023053"/>
    </source>
</evidence>
<comment type="similarity">
    <text evidence="2 12">Belongs to the amiloride-sensitive sodium channel (TC 1.A.6) family.</text>
</comment>
<evidence type="ECO:0000256" key="11">
    <source>
        <dbReference type="ARBA" id="ARBA00023303"/>
    </source>
</evidence>
<keyword evidence="6 13" id="KW-1133">Transmembrane helix</keyword>
<comment type="subcellular location">
    <subcellularLocation>
        <location evidence="1">Membrane</location>
        <topology evidence="1">Multi-pass membrane protein</topology>
    </subcellularLocation>
</comment>
<evidence type="ECO:0000313" key="14">
    <source>
        <dbReference type="EMBL" id="CAH2094360.1"/>
    </source>
</evidence>
<evidence type="ECO:0000313" key="15">
    <source>
        <dbReference type="Proteomes" id="UP001153954"/>
    </source>
</evidence>
<sequence length="135" mass="16140">MMKNDMVWWREYRKRIYKPNARNMSLEMILRRITKKTLKEYTMNCSINGVSSLFDTKISYKERLIRVAIFSVMFGSIFYFLQYLWFGNLAKPLIVTMESTTYPISNIDFPAVTICNFNRISKKALQNYVNKKLVF</sequence>
<comment type="caution">
    <text evidence="14">The sequence shown here is derived from an EMBL/GenBank/DDBJ whole genome shotgun (WGS) entry which is preliminary data.</text>
</comment>
<keyword evidence="9 13" id="KW-0472">Membrane</keyword>
<proteinExistence type="inferred from homology"/>
<reference evidence="14" key="1">
    <citation type="submission" date="2022-03" db="EMBL/GenBank/DDBJ databases">
        <authorList>
            <person name="Tunstrom K."/>
        </authorList>
    </citation>
    <scope>NUCLEOTIDE SEQUENCE</scope>
</reference>
<evidence type="ECO:0000256" key="4">
    <source>
        <dbReference type="ARBA" id="ARBA00022461"/>
    </source>
</evidence>
<evidence type="ECO:0000256" key="12">
    <source>
        <dbReference type="RuleBase" id="RU000679"/>
    </source>
</evidence>
<name>A0AAU9U4Y7_EUPED</name>
<protein>
    <submittedName>
        <fullName evidence="14">Uncharacterized protein</fullName>
    </submittedName>
</protein>
<accession>A0AAU9U4Y7</accession>
<evidence type="ECO:0000256" key="10">
    <source>
        <dbReference type="ARBA" id="ARBA00023201"/>
    </source>
</evidence>
<evidence type="ECO:0000256" key="3">
    <source>
        <dbReference type="ARBA" id="ARBA00022448"/>
    </source>
</evidence>
<evidence type="ECO:0000256" key="1">
    <source>
        <dbReference type="ARBA" id="ARBA00004141"/>
    </source>
</evidence>
<dbReference type="EMBL" id="CAKOGL010000014">
    <property type="protein sequence ID" value="CAH2094360.1"/>
    <property type="molecule type" value="Genomic_DNA"/>
</dbReference>
<keyword evidence="11 12" id="KW-0407">Ion channel</keyword>
<keyword evidence="15" id="KW-1185">Reference proteome</keyword>
<keyword evidence="3 12" id="KW-0813">Transport</keyword>
<keyword evidence="10 12" id="KW-0739">Sodium transport</keyword>
<evidence type="ECO:0000256" key="2">
    <source>
        <dbReference type="ARBA" id="ARBA00007193"/>
    </source>
</evidence>
<evidence type="ECO:0000256" key="8">
    <source>
        <dbReference type="ARBA" id="ARBA00023065"/>
    </source>
</evidence>
<feature type="transmembrane region" description="Helical" evidence="13">
    <location>
        <begin position="64"/>
        <end position="85"/>
    </location>
</feature>
<keyword evidence="4 12" id="KW-0894">Sodium channel</keyword>
<dbReference type="GO" id="GO:0016020">
    <property type="term" value="C:membrane"/>
    <property type="evidence" value="ECO:0007669"/>
    <property type="project" value="UniProtKB-SubCell"/>
</dbReference>
<keyword evidence="5 12" id="KW-0812">Transmembrane</keyword>